<dbReference type="EMBL" id="CADIKL010000011">
    <property type="protein sequence ID" value="CAB3788431.1"/>
    <property type="molecule type" value="Genomic_DNA"/>
</dbReference>
<accession>A0A6J5G005</accession>
<dbReference type="AlphaFoldDB" id="A0A6J5G005"/>
<sequence length="79" mass="8864">MKALIQAIVIASALAAPALAFAQEAQPLTRAQVRNELKELERAGYNPMDYYYMESLQAAKEKIARQHDHYAQADVSSRK</sequence>
<feature type="signal peptide" evidence="1">
    <location>
        <begin position="1"/>
        <end position="22"/>
    </location>
</feature>
<name>A0A6J5G005_9BURK</name>
<dbReference type="RefSeq" id="WP_129563617.1">
    <property type="nucleotide sequence ID" value="NZ_CADIKL010000011.1"/>
</dbReference>
<dbReference type="InterPro" id="IPR025421">
    <property type="entry name" value="DUF4148"/>
</dbReference>
<gene>
    <name evidence="2" type="ORF">LMG28688_02687</name>
</gene>
<dbReference type="Proteomes" id="UP000494119">
    <property type="component" value="Unassembled WGS sequence"/>
</dbReference>
<organism evidence="2 3">
    <name type="scientific">Paraburkholderia caffeinitolerans</name>
    <dbReference type="NCBI Taxonomy" id="1723730"/>
    <lineage>
        <taxon>Bacteria</taxon>
        <taxon>Pseudomonadati</taxon>
        <taxon>Pseudomonadota</taxon>
        <taxon>Betaproteobacteria</taxon>
        <taxon>Burkholderiales</taxon>
        <taxon>Burkholderiaceae</taxon>
        <taxon>Paraburkholderia</taxon>
    </lineage>
</organism>
<evidence type="ECO:0000256" key="1">
    <source>
        <dbReference type="SAM" id="SignalP"/>
    </source>
</evidence>
<keyword evidence="3" id="KW-1185">Reference proteome</keyword>
<dbReference type="Pfam" id="PF13663">
    <property type="entry name" value="DUF4148"/>
    <property type="match status" value="1"/>
</dbReference>
<protein>
    <recommendedName>
        <fullName evidence="4">DUF4148 domain-containing protein</fullName>
    </recommendedName>
</protein>
<feature type="chain" id="PRO_5026830183" description="DUF4148 domain-containing protein" evidence="1">
    <location>
        <begin position="23"/>
        <end position="79"/>
    </location>
</feature>
<keyword evidence="1" id="KW-0732">Signal</keyword>
<evidence type="ECO:0000313" key="3">
    <source>
        <dbReference type="Proteomes" id="UP000494119"/>
    </source>
</evidence>
<evidence type="ECO:0008006" key="4">
    <source>
        <dbReference type="Google" id="ProtNLM"/>
    </source>
</evidence>
<reference evidence="2 3" key="1">
    <citation type="submission" date="2020-04" db="EMBL/GenBank/DDBJ databases">
        <authorList>
            <person name="De Canck E."/>
        </authorList>
    </citation>
    <scope>NUCLEOTIDE SEQUENCE [LARGE SCALE GENOMIC DNA]</scope>
    <source>
        <strain evidence="2 3">LMG 28688</strain>
    </source>
</reference>
<evidence type="ECO:0000313" key="2">
    <source>
        <dbReference type="EMBL" id="CAB3788431.1"/>
    </source>
</evidence>
<proteinExistence type="predicted"/>